<evidence type="ECO:0000313" key="2">
    <source>
        <dbReference type="EMBL" id="CAG8460729.1"/>
    </source>
</evidence>
<protein>
    <submittedName>
        <fullName evidence="2">1261_t:CDS:1</fullName>
    </submittedName>
</protein>
<dbReference type="OrthoDB" id="10465549at2759"/>
<keyword evidence="1" id="KW-0812">Transmembrane</keyword>
<reference evidence="2" key="1">
    <citation type="submission" date="2021-06" db="EMBL/GenBank/DDBJ databases">
        <authorList>
            <person name="Kallberg Y."/>
            <person name="Tangrot J."/>
            <person name="Rosling A."/>
        </authorList>
    </citation>
    <scope>NUCLEOTIDE SEQUENCE</scope>
    <source>
        <strain evidence="2">BR232B</strain>
    </source>
</reference>
<evidence type="ECO:0000256" key="1">
    <source>
        <dbReference type="SAM" id="Phobius"/>
    </source>
</evidence>
<name>A0A9N8YWP1_9GLOM</name>
<feature type="transmembrane region" description="Helical" evidence="1">
    <location>
        <begin position="86"/>
        <end position="106"/>
    </location>
</feature>
<comment type="caution">
    <text evidence="2">The sequence shown here is derived from an EMBL/GenBank/DDBJ whole genome shotgun (WGS) entry which is preliminary data.</text>
</comment>
<keyword evidence="3" id="KW-1185">Reference proteome</keyword>
<gene>
    <name evidence="2" type="ORF">PBRASI_LOCUS565</name>
</gene>
<accession>A0A9N8YWP1</accession>
<dbReference type="AlphaFoldDB" id="A0A9N8YWP1"/>
<proteinExistence type="predicted"/>
<feature type="transmembrane region" description="Helical" evidence="1">
    <location>
        <begin position="63"/>
        <end position="80"/>
    </location>
</feature>
<organism evidence="2 3">
    <name type="scientific">Paraglomus brasilianum</name>
    <dbReference type="NCBI Taxonomy" id="144538"/>
    <lineage>
        <taxon>Eukaryota</taxon>
        <taxon>Fungi</taxon>
        <taxon>Fungi incertae sedis</taxon>
        <taxon>Mucoromycota</taxon>
        <taxon>Glomeromycotina</taxon>
        <taxon>Glomeromycetes</taxon>
        <taxon>Paraglomerales</taxon>
        <taxon>Paraglomeraceae</taxon>
        <taxon>Paraglomus</taxon>
    </lineage>
</organism>
<sequence>MSNITEIDIEAGITEDISGSNEQSKYIEPVSDIIEKTKISSDSSTINEPRIADEHTIFKKSNFVSNNVVISFCALAIMHIPVGYPYYCFTSIFVFEITFRTFYLIIWFNNKRICLESFVDRIATFIGGLEYLALTSFNRMPPSWSMSRALSCILGHIIIGILLDAIFLAQIYSGSKESNDSFANSHALQQRTKLFNWNTVSAKALTSGLWG</sequence>
<dbReference type="EMBL" id="CAJVPI010000028">
    <property type="protein sequence ID" value="CAG8460729.1"/>
    <property type="molecule type" value="Genomic_DNA"/>
</dbReference>
<feature type="transmembrane region" description="Helical" evidence="1">
    <location>
        <begin position="146"/>
        <end position="169"/>
    </location>
</feature>
<dbReference type="Proteomes" id="UP000789739">
    <property type="component" value="Unassembled WGS sequence"/>
</dbReference>
<keyword evidence="1" id="KW-1133">Transmembrane helix</keyword>
<keyword evidence="1" id="KW-0472">Membrane</keyword>
<evidence type="ECO:0000313" key="3">
    <source>
        <dbReference type="Proteomes" id="UP000789739"/>
    </source>
</evidence>